<sequence length="152" mass="17234">MHYDKSVTLQDLALNLTEDERLAADLLLAREYTPKKERPTYDQIAEQLGISVRQLYTVRNKPAFITYFRALTETKLATYHAKADSMLIQLIDGGNNGIGSIKALELYYKLTGRLNSDTTVTFADERSATKRMTDQDVNEEIAKLSASLKRLQ</sequence>
<evidence type="ECO:0000259" key="1">
    <source>
        <dbReference type="Pfam" id="PF13022"/>
    </source>
</evidence>
<gene>
    <name evidence="2" type="ORF">BACCIP111899_01596</name>
</gene>
<organism evidence="2 3">
    <name type="scientific">Bacillus rhizoplanae</name>
    <dbReference type="NCBI Taxonomy" id="2880966"/>
    <lineage>
        <taxon>Bacteria</taxon>
        <taxon>Bacillati</taxon>
        <taxon>Bacillota</taxon>
        <taxon>Bacilli</taxon>
        <taxon>Bacillales</taxon>
        <taxon>Bacillaceae</taxon>
        <taxon>Bacillus</taxon>
    </lineage>
</organism>
<feature type="domain" description="Homeodomain phBC6A51-type" evidence="1">
    <location>
        <begin position="15"/>
        <end position="121"/>
    </location>
</feature>
<evidence type="ECO:0000313" key="3">
    <source>
        <dbReference type="Proteomes" id="UP000789423"/>
    </source>
</evidence>
<comment type="caution">
    <text evidence="2">The sequence shown here is derived from an EMBL/GenBank/DDBJ whole genome shotgun (WGS) entry which is preliminary data.</text>
</comment>
<dbReference type="SUPFAM" id="SSF46689">
    <property type="entry name" value="Homeodomain-like"/>
    <property type="match status" value="1"/>
</dbReference>
<evidence type="ECO:0000313" key="2">
    <source>
        <dbReference type="EMBL" id="CAG9612420.1"/>
    </source>
</evidence>
<accession>A0ABM8Y9I7</accession>
<reference evidence="2 3" key="1">
    <citation type="submission" date="2021-10" db="EMBL/GenBank/DDBJ databases">
        <authorList>
            <person name="Criscuolo A."/>
        </authorList>
    </citation>
    <scope>NUCLEOTIDE SEQUENCE [LARGE SCALE GENOMIC DNA]</scope>
    <source>
        <strain evidence="3">CIP 111899</strain>
    </source>
</reference>
<protein>
    <recommendedName>
        <fullName evidence="1">Homeodomain phBC6A51-type domain-containing protein</fullName>
    </recommendedName>
</protein>
<proteinExistence type="predicted"/>
<name>A0ABM8Y9I7_9BACI</name>
<dbReference type="Proteomes" id="UP000789423">
    <property type="component" value="Unassembled WGS sequence"/>
</dbReference>
<dbReference type="EMBL" id="CAKJTI010000006">
    <property type="protein sequence ID" value="CAG9612420.1"/>
    <property type="molecule type" value="Genomic_DNA"/>
</dbReference>
<dbReference type="Pfam" id="PF13022">
    <property type="entry name" value="HTH_Tnp_1_2"/>
    <property type="match status" value="1"/>
</dbReference>
<dbReference type="RefSeq" id="WP_230574607.1">
    <property type="nucleotide sequence ID" value="NZ_CAKJTI010000006.1"/>
</dbReference>
<keyword evidence="3" id="KW-1185">Reference proteome</keyword>
<dbReference type="InterPro" id="IPR009057">
    <property type="entry name" value="Homeodomain-like_sf"/>
</dbReference>
<dbReference type="InterPro" id="IPR024978">
    <property type="entry name" value="Homeodomain_phBC6A51-type"/>
</dbReference>
<dbReference type="Gene3D" id="1.10.10.60">
    <property type="entry name" value="Homeodomain-like"/>
    <property type="match status" value="1"/>
</dbReference>